<keyword evidence="4" id="KW-0418">Kinase</keyword>
<organism evidence="4 5">
    <name type="scientific">Methylobacterium brachythecii</name>
    <dbReference type="NCBI Taxonomy" id="1176177"/>
    <lineage>
        <taxon>Bacteria</taxon>
        <taxon>Pseudomonadati</taxon>
        <taxon>Pseudomonadota</taxon>
        <taxon>Alphaproteobacteria</taxon>
        <taxon>Hyphomicrobiales</taxon>
        <taxon>Methylobacteriaceae</taxon>
        <taxon>Methylobacterium</taxon>
    </lineage>
</organism>
<dbReference type="Gene3D" id="3.40.1160.10">
    <property type="entry name" value="Acetylglutamate kinase-like"/>
    <property type="match status" value="1"/>
</dbReference>
<dbReference type="Proteomes" id="UP000517759">
    <property type="component" value="Unassembled WGS sequence"/>
</dbReference>
<dbReference type="SUPFAM" id="SSF53633">
    <property type="entry name" value="Carbamate kinase-like"/>
    <property type="match status" value="1"/>
</dbReference>
<dbReference type="EMBL" id="JACIDN010000003">
    <property type="protein sequence ID" value="MBB3902617.1"/>
    <property type="molecule type" value="Genomic_DNA"/>
</dbReference>
<accession>A0A7W6F6N6</accession>
<dbReference type="Pfam" id="PF00696">
    <property type="entry name" value="AA_kinase"/>
    <property type="match status" value="1"/>
</dbReference>
<dbReference type="Proteomes" id="UP001156881">
    <property type="component" value="Unassembled WGS sequence"/>
</dbReference>
<dbReference type="InterPro" id="IPR036393">
    <property type="entry name" value="AceGlu_kinase-like_sf"/>
</dbReference>
<dbReference type="GO" id="GO:0016301">
    <property type="term" value="F:kinase activity"/>
    <property type="evidence" value="ECO:0007669"/>
    <property type="project" value="UniProtKB-KW"/>
</dbReference>
<protein>
    <submittedName>
        <fullName evidence="4">Aspartokinase-like uncharacterized kinase</fullName>
    </submittedName>
</protein>
<evidence type="ECO:0000259" key="2">
    <source>
        <dbReference type="Pfam" id="PF00696"/>
    </source>
</evidence>
<dbReference type="AlphaFoldDB" id="A0A7W6F6N6"/>
<keyword evidence="6" id="KW-1185">Reference proteome</keyword>
<sequence>MTIADGPLSVVKVGGSLVSDPDRLRAVLASLADGAEGRAVIVPGGGPFADAVRASQASLGYSDALAHRLALDAMGQTAEVFSELEPRLAIVRSIEAARAHDGVGLWDPVGLRDGHPDIPETWDVTSDSLALWLAGALGAARCVLVKSAACSANVSPDDLVRLGLVDRGFPDFRRYFPGEIVLRGPNAPFHPDTLPEATERSGCLETEFEGSQRSLRLSYEARQCLSSRDEDETRMSGSLARGHAA</sequence>
<proteinExistence type="predicted"/>
<name>A0A7W6F6N6_9HYPH</name>
<feature type="region of interest" description="Disordered" evidence="1">
    <location>
        <begin position="226"/>
        <end position="245"/>
    </location>
</feature>
<evidence type="ECO:0000256" key="1">
    <source>
        <dbReference type="SAM" id="MobiDB-lite"/>
    </source>
</evidence>
<feature type="domain" description="Aspartate/glutamate/uridylate kinase" evidence="2">
    <location>
        <begin position="9"/>
        <end position="81"/>
    </location>
</feature>
<evidence type="ECO:0000313" key="6">
    <source>
        <dbReference type="Proteomes" id="UP001156881"/>
    </source>
</evidence>
<gene>
    <name evidence="3" type="ORF">GCM10007884_04460</name>
    <name evidence="4" type="ORF">GGR33_002112</name>
</gene>
<evidence type="ECO:0000313" key="4">
    <source>
        <dbReference type="EMBL" id="MBB3902617.1"/>
    </source>
</evidence>
<reference evidence="6" key="2">
    <citation type="journal article" date="2019" name="Int. J. Syst. Evol. Microbiol.">
        <title>The Global Catalogue of Microorganisms (GCM) 10K type strain sequencing project: providing services to taxonomists for standard genome sequencing and annotation.</title>
        <authorList>
            <consortium name="The Broad Institute Genomics Platform"/>
            <consortium name="The Broad Institute Genome Sequencing Center for Infectious Disease"/>
            <person name="Wu L."/>
            <person name="Ma J."/>
        </authorList>
    </citation>
    <scope>NUCLEOTIDE SEQUENCE [LARGE SCALE GENOMIC DNA]</scope>
    <source>
        <strain evidence="6">NBRC 107710</strain>
    </source>
</reference>
<dbReference type="InterPro" id="IPR001048">
    <property type="entry name" value="Asp/Glu/Uridylate_kinase"/>
</dbReference>
<comment type="caution">
    <text evidence="4">The sequence shown here is derived from an EMBL/GenBank/DDBJ whole genome shotgun (WGS) entry which is preliminary data.</text>
</comment>
<reference evidence="3" key="1">
    <citation type="journal article" date="2014" name="Int. J. Syst. Evol. Microbiol.">
        <title>Complete genome of a new Firmicutes species belonging to the dominant human colonic microbiota ('Ruminococcus bicirculans') reveals two chromosomes and a selective capacity to utilize plant glucans.</title>
        <authorList>
            <consortium name="NISC Comparative Sequencing Program"/>
            <person name="Wegmann U."/>
            <person name="Louis P."/>
            <person name="Goesmann A."/>
            <person name="Henrissat B."/>
            <person name="Duncan S.H."/>
            <person name="Flint H.J."/>
        </authorList>
    </citation>
    <scope>NUCLEOTIDE SEQUENCE</scope>
    <source>
        <strain evidence="3">NBRC 107710</strain>
    </source>
</reference>
<reference evidence="3" key="4">
    <citation type="submission" date="2023-01" db="EMBL/GenBank/DDBJ databases">
        <title>Draft genome sequence of Methylobacterium brachythecii strain NBRC 107710.</title>
        <authorList>
            <person name="Sun Q."/>
            <person name="Mori K."/>
        </authorList>
    </citation>
    <scope>NUCLEOTIDE SEQUENCE</scope>
    <source>
        <strain evidence="3">NBRC 107710</strain>
    </source>
</reference>
<dbReference type="EMBL" id="BSPG01000001">
    <property type="protein sequence ID" value="GLS42461.1"/>
    <property type="molecule type" value="Genomic_DNA"/>
</dbReference>
<evidence type="ECO:0000313" key="5">
    <source>
        <dbReference type="Proteomes" id="UP000517759"/>
    </source>
</evidence>
<reference evidence="4 5" key="3">
    <citation type="submission" date="2020-08" db="EMBL/GenBank/DDBJ databases">
        <title>Genomic Encyclopedia of Type Strains, Phase IV (KMG-IV): sequencing the most valuable type-strain genomes for metagenomic binning, comparative biology and taxonomic classification.</title>
        <authorList>
            <person name="Goeker M."/>
        </authorList>
    </citation>
    <scope>NUCLEOTIDE SEQUENCE [LARGE SCALE GENOMIC DNA]</scope>
    <source>
        <strain evidence="4 5">DSM 24105</strain>
    </source>
</reference>
<keyword evidence="4" id="KW-0808">Transferase</keyword>
<evidence type="ECO:0000313" key="3">
    <source>
        <dbReference type="EMBL" id="GLS42461.1"/>
    </source>
</evidence>